<dbReference type="RefSeq" id="WP_233729811.1">
    <property type="nucleotide sequence ID" value="NZ_JAJVCN010000003.1"/>
</dbReference>
<reference evidence="2 3" key="1">
    <citation type="submission" date="2021-12" db="EMBL/GenBank/DDBJ databases">
        <title>Genome sequence of Kibdelosporangium philippinense ATCC 49844.</title>
        <authorList>
            <person name="Fedorov E.A."/>
            <person name="Omeragic M."/>
            <person name="Shalygina K.F."/>
            <person name="Maclea K.S."/>
        </authorList>
    </citation>
    <scope>NUCLEOTIDE SEQUENCE [LARGE SCALE GENOMIC DNA]</scope>
    <source>
        <strain evidence="2 3">ATCC 49844</strain>
    </source>
</reference>
<dbReference type="Proteomes" id="UP001521150">
    <property type="component" value="Unassembled WGS sequence"/>
</dbReference>
<dbReference type="Gene3D" id="3.80.10.10">
    <property type="entry name" value="Ribonuclease Inhibitor"/>
    <property type="match status" value="1"/>
</dbReference>
<evidence type="ECO:0000313" key="3">
    <source>
        <dbReference type="Proteomes" id="UP001521150"/>
    </source>
</evidence>
<evidence type="ECO:0000259" key="1">
    <source>
        <dbReference type="Pfam" id="PF21832"/>
    </source>
</evidence>
<dbReference type="InterPro" id="IPR032675">
    <property type="entry name" value="LRR_dom_sf"/>
</dbReference>
<dbReference type="InterPro" id="IPR054187">
    <property type="entry name" value="DUF6892"/>
</dbReference>
<name>A0ABS8ZKH7_9PSEU</name>
<accession>A0ABS8ZKH7</accession>
<dbReference type="Pfam" id="PF21832">
    <property type="entry name" value="DUF6892"/>
    <property type="match status" value="1"/>
</dbReference>
<comment type="caution">
    <text evidence="2">The sequence shown here is derived from an EMBL/GenBank/DDBJ whole genome shotgun (WGS) entry which is preliminary data.</text>
</comment>
<organism evidence="2 3">
    <name type="scientific">Kibdelosporangium philippinense</name>
    <dbReference type="NCBI Taxonomy" id="211113"/>
    <lineage>
        <taxon>Bacteria</taxon>
        <taxon>Bacillati</taxon>
        <taxon>Actinomycetota</taxon>
        <taxon>Actinomycetes</taxon>
        <taxon>Pseudonocardiales</taxon>
        <taxon>Pseudonocardiaceae</taxon>
        <taxon>Kibdelosporangium</taxon>
    </lineage>
</organism>
<keyword evidence="3" id="KW-1185">Reference proteome</keyword>
<evidence type="ECO:0000313" key="2">
    <source>
        <dbReference type="EMBL" id="MCE7008296.1"/>
    </source>
</evidence>
<feature type="domain" description="DUF6892" evidence="1">
    <location>
        <begin position="5"/>
        <end position="228"/>
    </location>
</feature>
<proteinExistence type="predicted"/>
<protein>
    <recommendedName>
        <fullName evidence="1">DUF6892 domain-containing protein</fullName>
    </recommendedName>
</protein>
<dbReference type="EMBL" id="JAJVCN010000003">
    <property type="protein sequence ID" value="MCE7008296.1"/>
    <property type="molecule type" value="Genomic_DNA"/>
</dbReference>
<gene>
    <name evidence="2" type="ORF">LWC34_36615</name>
</gene>
<sequence length="233" mass="25594">MSLTDIEDVNVRLAIIDALMRAEVLPSFSKQEDEDRDDEYREDVADALLAIPVTAEQCAAVTDLYWEAGNDITEAIWTYWDGESDEFTVRSLNGIDKVLPSLEQLRIYMSRVQDLTPVAGCGGLRELALDGGTIRDLSPLSGLSELRILALNHALDIQHPDLLAPLAGLPLEWIAIDTLGKEPVLDLAPLLDITSLRNLSFRRTVGSDEVLAAFDNAKVIELLRDRGVAAEIG</sequence>
<dbReference type="SUPFAM" id="SSF52058">
    <property type="entry name" value="L domain-like"/>
    <property type="match status" value="1"/>
</dbReference>